<evidence type="ECO:0000313" key="9">
    <source>
        <dbReference type="Proteomes" id="UP000772618"/>
    </source>
</evidence>
<dbReference type="SUPFAM" id="SSF50346">
    <property type="entry name" value="PRC-barrel domain"/>
    <property type="match status" value="1"/>
</dbReference>
<accession>A0ABS5VSE3</accession>
<name>A0ABS5VSE3_9BACT</name>
<comment type="function">
    <text evidence="5">An accessory protein needed during the final step in the assembly of 30S ribosomal subunit, possibly for assembly of the head region. Essential for efficient processing of 16S rRNA. May be needed both before and after RbfA during the maturation of 16S rRNA. It has affinity for free ribosomal 30S subunits but not for 70S ribosomes.</text>
</comment>
<keyword evidence="3 5" id="KW-0698">rRNA processing</keyword>
<dbReference type="NCBIfam" id="TIGR02273">
    <property type="entry name" value="16S_RimM"/>
    <property type="match status" value="1"/>
</dbReference>
<evidence type="ECO:0000256" key="5">
    <source>
        <dbReference type="HAMAP-Rule" id="MF_00014"/>
    </source>
</evidence>
<dbReference type="HAMAP" id="MF_00014">
    <property type="entry name" value="Ribosome_mat_RimM"/>
    <property type="match status" value="1"/>
</dbReference>
<dbReference type="Pfam" id="PF24986">
    <property type="entry name" value="PRC_RimM"/>
    <property type="match status" value="1"/>
</dbReference>
<evidence type="ECO:0000256" key="3">
    <source>
        <dbReference type="ARBA" id="ARBA00022552"/>
    </source>
</evidence>
<evidence type="ECO:0000259" key="7">
    <source>
        <dbReference type="Pfam" id="PF24986"/>
    </source>
</evidence>
<gene>
    <name evidence="5 8" type="primary">rimM</name>
    <name evidence="8" type="ORF">KK060_13335</name>
</gene>
<organism evidence="8 9">
    <name type="scientific">Chryseosolibacter indicus</name>
    <dbReference type="NCBI Taxonomy" id="2782351"/>
    <lineage>
        <taxon>Bacteria</taxon>
        <taxon>Pseudomonadati</taxon>
        <taxon>Bacteroidota</taxon>
        <taxon>Cytophagia</taxon>
        <taxon>Cytophagales</taxon>
        <taxon>Chryseotaleaceae</taxon>
        <taxon>Chryseosolibacter</taxon>
    </lineage>
</organism>
<dbReference type="InterPro" id="IPR011033">
    <property type="entry name" value="PRC_barrel-like_sf"/>
</dbReference>
<dbReference type="EMBL" id="JAHESD010000028">
    <property type="protein sequence ID" value="MBT1704271.1"/>
    <property type="molecule type" value="Genomic_DNA"/>
</dbReference>
<evidence type="ECO:0000313" key="8">
    <source>
        <dbReference type="EMBL" id="MBT1704271.1"/>
    </source>
</evidence>
<dbReference type="PANTHER" id="PTHR33692">
    <property type="entry name" value="RIBOSOME MATURATION FACTOR RIMM"/>
    <property type="match status" value="1"/>
</dbReference>
<comment type="subunit">
    <text evidence="5">Binds ribosomal protein uS19.</text>
</comment>
<keyword evidence="4 5" id="KW-0143">Chaperone</keyword>
<feature type="domain" description="RimM N-terminal" evidence="6">
    <location>
        <begin position="25"/>
        <end position="105"/>
    </location>
</feature>
<keyword evidence="1 5" id="KW-0963">Cytoplasm</keyword>
<dbReference type="InterPro" id="IPR056792">
    <property type="entry name" value="PRC_RimM"/>
</dbReference>
<reference evidence="8 9" key="1">
    <citation type="submission" date="2021-05" db="EMBL/GenBank/DDBJ databases">
        <title>A Polyphasic approach of four new species of the genus Ohtaekwangia: Ohtaekwangia histidinii sp. nov., Ohtaekwangia cretensis sp. nov., Ohtaekwangia indiensis sp. nov., Ohtaekwangia reichenbachii sp. nov. from diverse environment.</title>
        <authorList>
            <person name="Octaviana S."/>
        </authorList>
    </citation>
    <scope>NUCLEOTIDE SEQUENCE [LARGE SCALE GENOMIC DNA]</scope>
    <source>
        <strain evidence="8 9">PWU20</strain>
    </source>
</reference>
<dbReference type="Gene3D" id="2.30.30.240">
    <property type="entry name" value="PRC-barrel domain"/>
    <property type="match status" value="1"/>
</dbReference>
<comment type="subcellular location">
    <subcellularLocation>
        <location evidence="5">Cytoplasm</location>
    </subcellularLocation>
</comment>
<dbReference type="InterPro" id="IPR036976">
    <property type="entry name" value="RimM_N_sf"/>
</dbReference>
<evidence type="ECO:0000256" key="2">
    <source>
        <dbReference type="ARBA" id="ARBA00022517"/>
    </source>
</evidence>
<dbReference type="InterPro" id="IPR011961">
    <property type="entry name" value="RimM"/>
</dbReference>
<sequence length="187" mass="21233">MPIQRKYWHFYFIEIIMQVKDCYKIGFVMKPHGLKGEVTISIEDDIPNEIESLDKIFIEQTNGLVPYFIENISVKGSKAYLKLEDVDSTEAATAISKSAIYLPKTERPKSSRGEFYDDEIVAFEVHDNEFGLIGRVVEVTLAGSNKLLSIDREGKEILIPINSPFIESINKSKKRITVSLPDGFLDI</sequence>
<comment type="caution">
    <text evidence="8">The sequence shown here is derived from an EMBL/GenBank/DDBJ whole genome shotgun (WGS) entry which is preliminary data.</text>
</comment>
<dbReference type="Pfam" id="PF01782">
    <property type="entry name" value="RimM"/>
    <property type="match status" value="1"/>
</dbReference>
<comment type="domain">
    <text evidence="5">The PRC barrel domain binds ribosomal protein uS19.</text>
</comment>
<dbReference type="Gene3D" id="2.40.30.60">
    <property type="entry name" value="RimM"/>
    <property type="match status" value="1"/>
</dbReference>
<dbReference type="RefSeq" id="WP_254154231.1">
    <property type="nucleotide sequence ID" value="NZ_JAHESD010000028.1"/>
</dbReference>
<dbReference type="InterPro" id="IPR009000">
    <property type="entry name" value="Transl_B-barrel_sf"/>
</dbReference>
<evidence type="ECO:0000256" key="4">
    <source>
        <dbReference type="ARBA" id="ARBA00023186"/>
    </source>
</evidence>
<proteinExistence type="inferred from homology"/>
<evidence type="ECO:0000259" key="6">
    <source>
        <dbReference type="Pfam" id="PF01782"/>
    </source>
</evidence>
<keyword evidence="9" id="KW-1185">Reference proteome</keyword>
<dbReference type="InterPro" id="IPR002676">
    <property type="entry name" value="RimM_N"/>
</dbReference>
<dbReference type="PANTHER" id="PTHR33692:SF1">
    <property type="entry name" value="RIBOSOME MATURATION FACTOR RIMM"/>
    <property type="match status" value="1"/>
</dbReference>
<protein>
    <recommendedName>
        <fullName evidence="5">Ribosome maturation factor RimM</fullName>
    </recommendedName>
</protein>
<feature type="domain" description="Ribosome maturation factor RimM PRC barrel" evidence="7">
    <location>
        <begin position="118"/>
        <end position="184"/>
    </location>
</feature>
<dbReference type="Proteomes" id="UP000772618">
    <property type="component" value="Unassembled WGS sequence"/>
</dbReference>
<keyword evidence="2 5" id="KW-0690">Ribosome biogenesis</keyword>
<evidence type="ECO:0000256" key="1">
    <source>
        <dbReference type="ARBA" id="ARBA00022490"/>
    </source>
</evidence>
<dbReference type="SUPFAM" id="SSF50447">
    <property type="entry name" value="Translation proteins"/>
    <property type="match status" value="1"/>
</dbReference>
<comment type="similarity">
    <text evidence="5">Belongs to the RimM family.</text>
</comment>